<organism evidence="9 10">
    <name type="scientific">Thermothelomyces thermophilus (strain ATCC 42464 / BCRC 31852 / DSM 1799)</name>
    <name type="common">Sporotrichum thermophile</name>
    <dbReference type="NCBI Taxonomy" id="573729"/>
    <lineage>
        <taxon>Eukaryota</taxon>
        <taxon>Fungi</taxon>
        <taxon>Dikarya</taxon>
        <taxon>Ascomycota</taxon>
        <taxon>Pezizomycotina</taxon>
        <taxon>Sordariomycetes</taxon>
        <taxon>Sordariomycetidae</taxon>
        <taxon>Sordariales</taxon>
        <taxon>Chaetomiaceae</taxon>
        <taxon>Thermothelomyces</taxon>
    </lineage>
</organism>
<dbReference type="InterPro" id="IPR001958">
    <property type="entry name" value="Tet-R_TetA/multi-R_MdtG-like"/>
</dbReference>
<feature type="transmembrane region" description="Helical" evidence="7">
    <location>
        <begin position="463"/>
        <end position="483"/>
    </location>
</feature>
<feature type="transmembrane region" description="Helical" evidence="7">
    <location>
        <begin position="357"/>
        <end position="378"/>
    </location>
</feature>
<dbReference type="OrthoDB" id="419616at2759"/>
<evidence type="ECO:0000256" key="6">
    <source>
        <dbReference type="SAM" id="MobiDB-lite"/>
    </source>
</evidence>
<evidence type="ECO:0000256" key="1">
    <source>
        <dbReference type="ARBA" id="ARBA00004141"/>
    </source>
</evidence>
<dbReference type="InterPro" id="IPR011701">
    <property type="entry name" value="MFS"/>
</dbReference>
<evidence type="ECO:0000256" key="5">
    <source>
        <dbReference type="ARBA" id="ARBA00023136"/>
    </source>
</evidence>
<feature type="transmembrane region" description="Helical" evidence="7">
    <location>
        <begin position="88"/>
        <end position="110"/>
    </location>
</feature>
<dbReference type="Gene3D" id="1.20.1250.20">
    <property type="entry name" value="MFS general substrate transporter like domains"/>
    <property type="match status" value="1"/>
</dbReference>
<dbReference type="PANTHER" id="PTHR23504:SF3">
    <property type="entry name" value="MAJOR FACILITATOR SUPERFAMILY (MFS) PROFILE DOMAIN-CONTAINING PROTEIN"/>
    <property type="match status" value="1"/>
</dbReference>
<keyword evidence="3 7" id="KW-0812">Transmembrane</keyword>
<accession>G2Q5W4</accession>
<feature type="domain" description="Major facilitator superfamily (MFS) profile" evidence="8">
    <location>
        <begin position="51"/>
        <end position="488"/>
    </location>
</feature>
<dbReference type="GeneID" id="11509186"/>
<evidence type="ECO:0000313" key="9">
    <source>
        <dbReference type="EMBL" id="AEO53840.1"/>
    </source>
</evidence>
<feature type="transmembrane region" description="Helical" evidence="7">
    <location>
        <begin position="390"/>
        <end position="411"/>
    </location>
</feature>
<evidence type="ECO:0000256" key="2">
    <source>
        <dbReference type="ARBA" id="ARBA00022448"/>
    </source>
</evidence>
<reference evidence="9 10" key="1">
    <citation type="journal article" date="2011" name="Nat. Biotechnol.">
        <title>Comparative genomic analysis of the thermophilic biomass-degrading fungi Myceliophthora thermophila and Thielavia terrestris.</title>
        <authorList>
            <person name="Berka R.M."/>
            <person name="Grigoriev I.V."/>
            <person name="Otillar R."/>
            <person name="Salamov A."/>
            <person name="Grimwood J."/>
            <person name="Reid I."/>
            <person name="Ishmael N."/>
            <person name="John T."/>
            <person name="Darmond C."/>
            <person name="Moisan M.-C."/>
            <person name="Henrissat B."/>
            <person name="Coutinho P.M."/>
            <person name="Lombard V."/>
            <person name="Natvig D.O."/>
            <person name="Lindquist E."/>
            <person name="Schmutz J."/>
            <person name="Lucas S."/>
            <person name="Harris P."/>
            <person name="Powlowski J."/>
            <person name="Bellemare A."/>
            <person name="Taylor D."/>
            <person name="Butler G."/>
            <person name="de Vries R.P."/>
            <person name="Allijn I.E."/>
            <person name="van den Brink J."/>
            <person name="Ushinsky S."/>
            <person name="Storms R."/>
            <person name="Powell A.J."/>
            <person name="Paulsen I.T."/>
            <person name="Elbourne L.D.H."/>
            <person name="Baker S.E."/>
            <person name="Magnuson J."/>
            <person name="LaBoissiere S."/>
            <person name="Clutterbuck A.J."/>
            <person name="Martinez D."/>
            <person name="Wogulis M."/>
            <person name="de Leon A.L."/>
            <person name="Rey M.W."/>
            <person name="Tsang A."/>
        </authorList>
    </citation>
    <scope>NUCLEOTIDE SEQUENCE [LARGE SCALE GENOMIC DNA]</scope>
    <source>
        <strain evidence="10">ATCC 42464 / BCRC 31852 / DSM 1799</strain>
    </source>
</reference>
<evidence type="ECO:0000313" key="10">
    <source>
        <dbReference type="Proteomes" id="UP000007322"/>
    </source>
</evidence>
<feature type="transmembrane region" description="Helical" evidence="7">
    <location>
        <begin position="146"/>
        <end position="167"/>
    </location>
</feature>
<feature type="transmembrane region" description="Helical" evidence="7">
    <location>
        <begin position="324"/>
        <end position="345"/>
    </location>
</feature>
<feature type="transmembrane region" description="Helical" evidence="7">
    <location>
        <begin position="221"/>
        <end position="245"/>
    </location>
</feature>
<dbReference type="RefSeq" id="XP_003659085.1">
    <property type="nucleotide sequence ID" value="XM_003659037.1"/>
</dbReference>
<dbReference type="AlphaFoldDB" id="G2Q5W4"/>
<feature type="transmembrane region" description="Helical" evidence="7">
    <location>
        <begin position="287"/>
        <end position="312"/>
    </location>
</feature>
<keyword evidence="10" id="KW-1185">Reference proteome</keyword>
<feature type="region of interest" description="Disordered" evidence="6">
    <location>
        <begin position="1"/>
        <end position="25"/>
    </location>
</feature>
<feature type="transmembrane region" description="Helical" evidence="7">
    <location>
        <begin position="179"/>
        <end position="201"/>
    </location>
</feature>
<dbReference type="GO" id="GO:0016020">
    <property type="term" value="C:membrane"/>
    <property type="evidence" value="ECO:0007669"/>
    <property type="project" value="UniProtKB-SubCell"/>
</dbReference>
<dbReference type="PROSITE" id="PS50850">
    <property type="entry name" value="MFS"/>
    <property type="match status" value="1"/>
</dbReference>
<evidence type="ECO:0000256" key="4">
    <source>
        <dbReference type="ARBA" id="ARBA00022989"/>
    </source>
</evidence>
<dbReference type="Proteomes" id="UP000007322">
    <property type="component" value="Chromosome 1"/>
</dbReference>
<dbReference type="GO" id="GO:0022857">
    <property type="term" value="F:transmembrane transporter activity"/>
    <property type="evidence" value="ECO:0007669"/>
    <property type="project" value="InterPro"/>
</dbReference>
<dbReference type="HOGENOM" id="CLU_001265_54_6_1"/>
<gene>
    <name evidence="9" type="ORF">MYCTH_2295716</name>
</gene>
<comment type="subcellular location">
    <subcellularLocation>
        <location evidence="1">Membrane</location>
        <topology evidence="1">Multi-pass membrane protein</topology>
    </subcellularLocation>
</comment>
<dbReference type="Pfam" id="PF07690">
    <property type="entry name" value="MFS_1"/>
    <property type="match status" value="1"/>
</dbReference>
<proteinExistence type="predicted"/>
<evidence type="ECO:0000256" key="3">
    <source>
        <dbReference type="ARBA" id="ARBA00022692"/>
    </source>
</evidence>
<sequence length="503" mass="54368">MRDDDRGVKDATEQTPLLDAAEAAPINERAEHVQHDSENTDGEDKPLPVWQIVALCYARWVEPVAFFSIFPYINQMAKENGRLADADVGFYSGLIESLFSFTQMLVMILWGRAADRFGRKPVLVFSLIGVSCATALFGMAKTISQMILFRCLAGVFAGTIVTIRTMISEHSTSKTQARAFSWFAFAGNLGILFGPLIGGSLADPARQYPALFGSVRFFHDYPYALSSLAVSAIGFSAVAVTALFAEETLPKSLAAAGRRGATTEESAVSKPGAPSIWDLLKSPGVPIVLYTYGVIALLAHSYTAIVPVFWFTPVRLGGFGFSPLQISLMLGLTGFSQAAWILLAFPPLQHRIGTNGVLRLCSVCYPFFFAVCPMLNVLLRADTAASRTAFWIVAPVLQGFGSGISMSFTAIQLSVNDVSPSPLTLGTLNAVALSITSGLRAFSPALFAGLFAVGARTQLLWGHAIWVLMVAMALVFTVISRFLPDYDELKRQREAAAERETVS</sequence>
<evidence type="ECO:0000256" key="7">
    <source>
        <dbReference type="SAM" id="Phobius"/>
    </source>
</evidence>
<dbReference type="KEGG" id="mtm:MYCTH_2295716"/>
<dbReference type="OMA" id="IWQMILF"/>
<dbReference type="PRINTS" id="PR01035">
    <property type="entry name" value="TCRTETA"/>
</dbReference>
<dbReference type="EMBL" id="CP003002">
    <property type="protein sequence ID" value="AEO53840.1"/>
    <property type="molecule type" value="Genomic_DNA"/>
</dbReference>
<keyword evidence="2" id="KW-0813">Transport</keyword>
<dbReference type="InterPro" id="IPR020846">
    <property type="entry name" value="MFS_dom"/>
</dbReference>
<keyword evidence="5 7" id="KW-0472">Membrane</keyword>
<dbReference type="CDD" id="cd17330">
    <property type="entry name" value="MFS_SLC46_TetA_like"/>
    <property type="match status" value="1"/>
</dbReference>
<dbReference type="InterPro" id="IPR036259">
    <property type="entry name" value="MFS_trans_sf"/>
</dbReference>
<keyword evidence="4 7" id="KW-1133">Transmembrane helix</keyword>
<dbReference type="SUPFAM" id="SSF103473">
    <property type="entry name" value="MFS general substrate transporter"/>
    <property type="match status" value="1"/>
</dbReference>
<name>G2Q5W4_THET4</name>
<feature type="compositionally biased region" description="Basic and acidic residues" evidence="6">
    <location>
        <begin position="1"/>
        <end position="12"/>
    </location>
</feature>
<evidence type="ECO:0000259" key="8">
    <source>
        <dbReference type="PROSITE" id="PS50850"/>
    </source>
</evidence>
<feature type="transmembrane region" description="Helical" evidence="7">
    <location>
        <begin position="423"/>
        <end position="443"/>
    </location>
</feature>
<dbReference type="PANTHER" id="PTHR23504">
    <property type="entry name" value="MAJOR FACILITATOR SUPERFAMILY DOMAIN-CONTAINING PROTEIN 10"/>
    <property type="match status" value="1"/>
</dbReference>
<dbReference type="InParanoid" id="G2Q5W4"/>
<dbReference type="eggNOG" id="KOG2615">
    <property type="taxonomic scope" value="Eukaryota"/>
</dbReference>
<feature type="transmembrane region" description="Helical" evidence="7">
    <location>
        <begin position="122"/>
        <end position="140"/>
    </location>
</feature>
<protein>
    <recommendedName>
        <fullName evidence="8">Major facilitator superfamily (MFS) profile domain-containing protein</fullName>
    </recommendedName>
</protein>
<dbReference type="VEuPathDB" id="FungiDB:MYCTH_2295716"/>